<keyword evidence="1" id="KW-0732">Signal</keyword>
<dbReference type="Gene3D" id="3.40.710.10">
    <property type="entry name" value="DD-peptidase/beta-lactamase superfamily"/>
    <property type="match status" value="1"/>
</dbReference>
<dbReference type="Proteomes" id="UP000634529">
    <property type="component" value="Unassembled WGS sequence"/>
</dbReference>
<dbReference type="InterPro" id="IPR001466">
    <property type="entry name" value="Beta-lactam-related"/>
</dbReference>
<proteinExistence type="predicted"/>
<keyword evidence="4" id="KW-1185">Reference proteome</keyword>
<dbReference type="SUPFAM" id="SSF56601">
    <property type="entry name" value="beta-lactamase/transpeptidase-like"/>
    <property type="match status" value="1"/>
</dbReference>
<feature type="chain" id="PRO_5046541813" evidence="1">
    <location>
        <begin position="24"/>
        <end position="410"/>
    </location>
</feature>
<feature type="signal peptide" evidence="1">
    <location>
        <begin position="1"/>
        <end position="23"/>
    </location>
</feature>
<gene>
    <name evidence="3" type="ORF">IFO66_01070</name>
</gene>
<evidence type="ECO:0000256" key="1">
    <source>
        <dbReference type="SAM" id="SignalP"/>
    </source>
</evidence>
<reference evidence="3 4" key="1">
    <citation type="submission" date="2020-09" db="EMBL/GenBank/DDBJ databases">
        <title>Paenibacillus sp. CAU 1523 isolated from sand of Haeundae Beach.</title>
        <authorList>
            <person name="Kim W."/>
        </authorList>
    </citation>
    <scope>NUCLEOTIDE SEQUENCE [LARGE SCALE GENOMIC DNA]</scope>
    <source>
        <strain evidence="3 4">CAU 1523</strain>
    </source>
</reference>
<name>A0ABR9AS91_9BACL</name>
<sequence>MNTKKMMMLSLAVMMTGTTFLYANGGVSAALADQSNRAMVAKKHTTEVTSTSKQNQAVIKKLMDGAIKQGVPGMIIQTQHDGVKWEYATGKSSIVANNKMQSNFHFRIGSITKTFTATVVLQLVGEGKLSLDDSVEKWLPGVVQGNGYDGSKITVRQLLNHTSGIADYTNAEHFMKRSFEQPLKSYSDNEHVKSGLKQKPLFEPGAIFSYSNTNYVLAGLIIEKVTGDTYAEQITERLIKPLGLKNTLVPGTSSKLPKPHARNYYSTSDKKLRDITEINPAVAGASGEMISTAGDLNRFFTKLLAGHLLKPKQMKEMLNTVEVAPGLRYGLGIKEIKLSNGVTVWGHSGGIHGTLSHTVGTLGGKKMLTISNNYFTPGQLTHGSEVISKLHAQIPSLVFDSSKSKQTSQK</sequence>
<accession>A0ABR9AS91</accession>
<comment type="caution">
    <text evidence="3">The sequence shown here is derived from an EMBL/GenBank/DDBJ whole genome shotgun (WGS) entry which is preliminary data.</text>
</comment>
<dbReference type="EMBL" id="JACYTN010000001">
    <property type="protein sequence ID" value="MBD8496887.1"/>
    <property type="molecule type" value="Genomic_DNA"/>
</dbReference>
<organism evidence="3 4">
    <name type="scientific">Paenibacillus arenosi</name>
    <dbReference type="NCBI Taxonomy" id="2774142"/>
    <lineage>
        <taxon>Bacteria</taxon>
        <taxon>Bacillati</taxon>
        <taxon>Bacillota</taxon>
        <taxon>Bacilli</taxon>
        <taxon>Bacillales</taxon>
        <taxon>Paenibacillaceae</taxon>
        <taxon>Paenibacillus</taxon>
    </lineage>
</organism>
<protein>
    <submittedName>
        <fullName evidence="3">Beta-lactamase family protein</fullName>
    </submittedName>
</protein>
<dbReference type="RefSeq" id="WP_192023364.1">
    <property type="nucleotide sequence ID" value="NZ_JACYTN010000001.1"/>
</dbReference>
<dbReference type="InterPro" id="IPR012338">
    <property type="entry name" value="Beta-lactam/transpept-like"/>
</dbReference>
<dbReference type="PANTHER" id="PTHR46825:SF7">
    <property type="entry name" value="D-ALANYL-D-ALANINE CARBOXYPEPTIDASE"/>
    <property type="match status" value="1"/>
</dbReference>
<dbReference type="InterPro" id="IPR050491">
    <property type="entry name" value="AmpC-like"/>
</dbReference>
<feature type="domain" description="Beta-lactamase-related" evidence="2">
    <location>
        <begin position="57"/>
        <end position="354"/>
    </location>
</feature>
<dbReference type="Pfam" id="PF00144">
    <property type="entry name" value="Beta-lactamase"/>
    <property type="match status" value="1"/>
</dbReference>
<evidence type="ECO:0000259" key="2">
    <source>
        <dbReference type="Pfam" id="PF00144"/>
    </source>
</evidence>
<evidence type="ECO:0000313" key="4">
    <source>
        <dbReference type="Proteomes" id="UP000634529"/>
    </source>
</evidence>
<evidence type="ECO:0000313" key="3">
    <source>
        <dbReference type="EMBL" id="MBD8496887.1"/>
    </source>
</evidence>
<dbReference type="PANTHER" id="PTHR46825">
    <property type="entry name" value="D-ALANYL-D-ALANINE-CARBOXYPEPTIDASE/ENDOPEPTIDASE AMPH"/>
    <property type="match status" value="1"/>
</dbReference>